<dbReference type="RefSeq" id="WP_101237282.1">
    <property type="nucleotide sequence ID" value="NZ_PISJ01000019.1"/>
</dbReference>
<dbReference type="Proteomes" id="UP000233553">
    <property type="component" value="Unassembled WGS sequence"/>
</dbReference>
<gene>
    <name evidence="1" type="ORF">CW311_17125</name>
</gene>
<dbReference type="AlphaFoldDB" id="A0A2N0WBT4"/>
<reference evidence="1 2" key="1">
    <citation type="submission" date="2017-12" db="EMBL/GenBank/DDBJ databases">
        <title>Draft Genome sequences of multiple microbial strains isolated from spacecraft associated surfaces.</title>
        <authorList>
            <person name="Seuylemezian A."/>
            <person name="Vaishampayan P."/>
            <person name="Venkateswaran K."/>
        </authorList>
    </citation>
    <scope>NUCLEOTIDE SEQUENCE [LARGE SCALE GENOMIC DNA]</scope>
    <source>
        <strain evidence="1 2">2P01AA</strain>
    </source>
</reference>
<accession>A0A2N0WBT4</accession>
<protein>
    <submittedName>
        <fullName evidence="1">Uncharacterized protein</fullName>
    </submittedName>
</protein>
<dbReference type="EMBL" id="PISJ01000019">
    <property type="protein sequence ID" value="PKF31957.1"/>
    <property type="molecule type" value="Genomic_DNA"/>
</dbReference>
<comment type="caution">
    <text evidence="1">The sequence shown here is derived from an EMBL/GenBank/DDBJ whole genome shotgun (WGS) entry which is preliminary data.</text>
</comment>
<evidence type="ECO:0000313" key="1">
    <source>
        <dbReference type="EMBL" id="PKF31957.1"/>
    </source>
</evidence>
<sequence length="78" mass="9228">MKNNTQKGFVLVPVELSQESATQRAEEQFVENLEFFKNMNRYCTAQELERLKIRWIEKQAANLQFQYRAMIKVVGRAS</sequence>
<evidence type="ECO:0000313" key="2">
    <source>
        <dbReference type="Proteomes" id="UP000233553"/>
    </source>
</evidence>
<proteinExistence type="predicted"/>
<name>A0A2N0WBT4_9GAMM</name>
<organism evidence="1 2">
    <name type="scientific">Acinetobacter proteolyticus</name>
    <dbReference type="NCBI Taxonomy" id="1776741"/>
    <lineage>
        <taxon>Bacteria</taxon>
        <taxon>Pseudomonadati</taxon>
        <taxon>Pseudomonadota</taxon>
        <taxon>Gammaproteobacteria</taxon>
        <taxon>Moraxellales</taxon>
        <taxon>Moraxellaceae</taxon>
        <taxon>Acinetobacter</taxon>
    </lineage>
</organism>